<sequence length="106" mass="12125">MVVIMEDLLAHQAHPLVDLHPLAHLLLDHHHLANHQAHQVLQVIMAIITTILLDHPLLDLHPLVLLLLAHPHRENHKLLKTAPSPSMLNEQANLLSVYLRFHKLKM</sequence>
<dbReference type="AlphaFoldDB" id="A0A1B6MUZ6"/>
<protein>
    <submittedName>
        <fullName evidence="1">Uncharacterized protein</fullName>
    </submittedName>
</protein>
<proteinExistence type="predicted"/>
<gene>
    <name evidence="1" type="ORF">g.15711</name>
</gene>
<name>A0A1B6MUZ6_9HEMI</name>
<dbReference type="EMBL" id="GEBQ01000237">
    <property type="protein sequence ID" value="JAT39740.1"/>
    <property type="molecule type" value="Transcribed_RNA"/>
</dbReference>
<accession>A0A1B6MUZ6</accession>
<reference evidence="1" key="1">
    <citation type="submission" date="2015-11" db="EMBL/GenBank/DDBJ databases">
        <title>De novo transcriptome assembly of four potential Pierce s Disease insect vectors from Arizona vineyards.</title>
        <authorList>
            <person name="Tassone E.E."/>
        </authorList>
    </citation>
    <scope>NUCLEOTIDE SEQUENCE</scope>
</reference>
<organism evidence="1">
    <name type="scientific">Graphocephala atropunctata</name>
    <dbReference type="NCBI Taxonomy" id="36148"/>
    <lineage>
        <taxon>Eukaryota</taxon>
        <taxon>Metazoa</taxon>
        <taxon>Ecdysozoa</taxon>
        <taxon>Arthropoda</taxon>
        <taxon>Hexapoda</taxon>
        <taxon>Insecta</taxon>
        <taxon>Pterygota</taxon>
        <taxon>Neoptera</taxon>
        <taxon>Paraneoptera</taxon>
        <taxon>Hemiptera</taxon>
        <taxon>Auchenorrhyncha</taxon>
        <taxon>Membracoidea</taxon>
        <taxon>Cicadellidae</taxon>
        <taxon>Cicadellinae</taxon>
        <taxon>Cicadellini</taxon>
        <taxon>Graphocephala</taxon>
    </lineage>
</organism>
<evidence type="ECO:0000313" key="1">
    <source>
        <dbReference type="EMBL" id="JAT39740.1"/>
    </source>
</evidence>